<name>A0A9P7GYQ2_9HYPO</name>
<comment type="similarity">
    <text evidence="1">Belongs to the NmrA-type oxidoreductase family.</text>
</comment>
<keyword evidence="2" id="KW-0521">NADP</keyword>
<dbReference type="Proteomes" id="UP000782241">
    <property type="component" value="Unassembled WGS sequence"/>
</dbReference>
<evidence type="ECO:0000256" key="2">
    <source>
        <dbReference type="ARBA" id="ARBA00022857"/>
    </source>
</evidence>
<evidence type="ECO:0000256" key="1">
    <source>
        <dbReference type="ARBA" id="ARBA00006328"/>
    </source>
</evidence>
<keyword evidence="5" id="KW-1185">Reference proteome</keyword>
<dbReference type="InterPro" id="IPR051164">
    <property type="entry name" value="NmrA-like_oxidored"/>
</dbReference>
<organism evidence="4 5">
    <name type="scientific">Fusarium avenaceum</name>
    <dbReference type="NCBI Taxonomy" id="40199"/>
    <lineage>
        <taxon>Eukaryota</taxon>
        <taxon>Fungi</taxon>
        <taxon>Dikarya</taxon>
        <taxon>Ascomycota</taxon>
        <taxon>Pezizomycotina</taxon>
        <taxon>Sordariomycetes</taxon>
        <taxon>Hypocreomycetidae</taxon>
        <taxon>Hypocreales</taxon>
        <taxon>Nectriaceae</taxon>
        <taxon>Fusarium</taxon>
        <taxon>Fusarium tricinctum species complex</taxon>
    </lineage>
</organism>
<dbReference type="SUPFAM" id="SSF51735">
    <property type="entry name" value="NAD(P)-binding Rossmann-fold domains"/>
    <property type="match status" value="1"/>
</dbReference>
<protein>
    <recommendedName>
        <fullName evidence="3">NmrA-like domain-containing protein</fullName>
    </recommendedName>
</protein>
<comment type="caution">
    <text evidence="4">The sequence shown here is derived from an EMBL/GenBank/DDBJ whole genome shotgun (WGS) entry which is preliminary data.</text>
</comment>
<dbReference type="EMBL" id="JAGPUO010000032">
    <property type="protein sequence ID" value="KAG5655242.1"/>
    <property type="molecule type" value="Genomic_DNA"/>
</dbReference>
<dbReference type="Gene3D" id="3.40.50.720">
    <property type="entry name" value="NAD(P)-binding Rossmann-like Domain"/>
    <property type="match status" value="1"/>
</dbReference>
<dbReference type="GO" id="GO:0005634">
    <property type="term" value="C:nucleus"/>
    <property type="evidence" value="ECO:0007669"/>
    <property type="project" value="TreeGrafter"/>
</dbReference>
<proteinExistence type="inferred from homology"/>
<sequence length="458" mass="51416">MLNNAMSDRKLILVIGGTGAQGSSVVRALSDSGRYNVRVLTRNAQSDHASRLAELPNVTLVQGSQDSQKDLHTAFMGVYGAWVNLDGFILGEKNELFYGIRAYEIARHHGVKHYIFANTDYALRKANWDEQYHWGHNDAKGRVADLILSHGQSGMKTSILTTGPYMDMLLDGMFVPQQQSDGSFVWENPAADGKIPLIALDDVGVYSLWIFDNPSQSAGLDLEVATDQVSFADIAATFTKVTGKKGIHRRVPLEDYLVKAAPYPGASANWAADPNEPRDESFMTWSDNFRAWWRYWSEGKGATRDMAFLDSIHSTRIPNLETWMRIKNYDGLPRPTARETAQQCLDTLIATATRSHRVDDDAIERLVHNVNELAFCETLRQYVLTNVDIEACRERIKRMEANLVRHDADKEVAQIYAQEDVLISAIEMVAKVGKEGVITLKERSPNFFEALENKVQQS</sequence>
<evidence type="ECO:0000313" key="5">
    <source>
        <dbReference type="Proteomes" id="UP000782241"/>
    </source>
</evidence>
<dbReference type="Pfam" id="PF05368">
    <property type="entry name" value="NmrA"/>
    <property type="match status" value="1"/>
</dbReference>
<dbReference type="InterPro" id="IPR036291">
    <property type="entry name" value="NAD(P)-bd_dom_sf"/>
</dbReference>
<evidence type="ECO:0000259" key="3">
    <source>
        <dbReference type="Pfam" id="PF05368"/>
    </source>
</evidence>
<evidence type="ECO:0000313" key="4">
    <source>
        <dbReference type="EMBL" id="KAG5655242.1"/>
    </source>
</evidence>
<dbReference type="PANTHER" id="PTHR42748">
    <property type="entry name" value="NITROGEN METABOLITE REPRESSION PROTEIN NMRA FAMILY MEMBER"/>
    <property type="match status" value="1"/>
</dbReference>
<accession>A0A9P7GYQ2</accession>
<feature type="domain" description="NmrA-like" evidence="3">
    <location>
        <begin position="9"/>
        <end position="259"/>
    </location>
</feature>
<dbReference type="Gene3D" id="3.90.25.10">
    <property type="entry name" value="UDP-galactose 4-epimerase, domain 1"/>
    <property type="match status" value="1"/>
</dbReference>
<dbReference type="AlphaFoldDB" id="A0A9P7GYQ2"/>
<dbReference type="CDD" id="cd05251">
    <property type="entry name" value="NmrA_like_SDR_a"/>
    <property type="match status" value="1"/>
</dbReference>
<dbReference type="PANTHER" id="PTHR42748:SF14">
    <property type="entry name" value="SNOAL-LIKE DOMAIN-CONTAINING PROTEIN"/>
    <property type="match status" value="1"/>
</dbReference>
<gene>
    <name evidence="4" type="ORF">KAF25_001995</name>
</gene>
<dbReference type="InterPro" id="IPR008030">
    <property type="entry name" value="NmrA-like"/>
</dbReference>
<reference evidence="4" key="1">
    <citation type="submission" date="2021-04" db="EMBL/GenBank/DDBJ databases">
        <title>Draft genome of Fusarium avenaceum strain F156N33, isolated from an atmospheric sample in Virginia.</title>
        <authorList>
            <person name="Yang S."/>
            <person name="Vinatzer B.A."/>
            <person name="Coleman J."/>
        </authorList>
    </citation>
    <scope>NUCLEOTIDE SEQUENCE</scope>
    <source>
        <strain evidence="4">F156N33</strain>
    </source>
</reference>